<sequence length="126" mass="13843">MPSPQNVRRMVLAGAVTCITIAGTLYGAGIKTKEEIAQETKKRQEATFDEQMTALQNMRSNLTARRGMIETQIRDLDTRVQEKKERNPTNSDGPAPIASNAARASATYNFALGPYADTLQVILLDD</sequence>
<dbReference type="Proteomes" id="UP001149165">
    <property type="component" value="Unassembled WGS sequence"/>
</dbReference>
<organism evidence="2 3">
    <name type="scientific">Penicillium angulare</name>
    <dbReference type="NCBI Taxonomy" id="116970"/>
    <lineage>
        <taxon>Eukaryota</taxon>
        <taxon>Fungi</taxon>
        <taxon>Dikarya</taxon>
        <taxon>Ascomycota</taxon>
        <taxon>Pezizomycotina</taxon>
        <taxon>Eurotiomycetes</taxon>
        <taxon>Eurotiomycetidae</taxon>
        <taxon>Eurotiales</taxon>
        <taxon>Aspergillaceae</taxon>
        <taxon>Penicillium</taxon>
    </lineage>
</organism>
<keyword evidence="3" id="KW-1185">Reference proteome</keyword>
<evidence type="ECO:0000313" key="3">
    <source>
        <dbReference type="Proteomes" id="UP001149165"/>
    </source>
</evidence>
<dbReference type="OrthoDB" id="5428081at2759"/>
<reference evidence="2" key="1">
    <citation type="submission" date="2022-11" db="EMBL/GenBank/DDBJ databases">
        <authorList>
            <person name="Petersen C."/>
        </authorList>
    </citation>
    <scope>NUCLEOTIDE SEQUENCE</scope>
    <source>
        <strain evidence="2">IBT 30069</strain>
    </source>
</reference>
<feature type="compositionally biased region" description="Basic and acidic residues" evidence="1">
    <location>
        <begin position="78"/>
        <end position="87"/>
    </location>
</feature>
<reference evidence="2" key="2">
    <citation type="journal article" date="2023" name="IMA Fungus">
        <title>Comparative genomic study of the Penicillium genus elucidates a diverse pangenome and 15 lateral gene transfer events.</title>
        <authorList>
            <person name="Petersen C."/>
            <person name="Sorensen T."/>
            <person name="Nielsen M.R."/>
            <person name="Sondergaard T.E."/>
            <person name="Sorensen J.L."/>
            <person name="Fitzpatrick D.A."/>
            <person name="Frisvad J.C."/>
            <person name="Nielsen K.L."/>
        </authorList>
    </citation>
    <scope>NUCLEOTIDE SEQUENCE</scope>
    <source>
        <strain evidence="2">IBT 30069</strain>
    </source>
</reference>
<protein>
    <submittedName>
        <fullName evidence="2">Uncharacterized protein</fullName>
    </submittedName>
</protein>
<dbReference type="AlphaFoldDB" id="A0A9W9FIF9"/>
<dbReference type="EMBL" id="JAPQKH010000004">
    <property type="protein sequence ID" value="KAJ5100683.1"/>
    <property type="molecule type" value="Genomic_DNA"/>
</dbReference>
<comment type="caution">
    <text evidence="2">The sequence shown here is derived from an EMBL/GenBank/DDBJ whole genome shotgun (WGS) entry which is preliminary data.</text>
</comment>
<accession>A0A9W9FIF9</accession>
<evidence type="ECO:0000313" key="2">
    <source>
        <dbReference type="EMBL" id="KAJ5100683.1"/>
    </source>
</evidence>
<gene>
    <name evidence="2" type="ORF">N7456_006735</name>
</gene>
<name>A0A9W9FIF9_9EURO</name>
<feature type="region of interest" description="Disordered" evidence="1">
    <location>
        <begin position="78"/>
        <end position="98"/>
    </location>
</feature>
<evidence type="ECO:0000256" key="1">
    <source>
        <dbReference type="SAM" id="MobiDB-lite"/>
    </source>
</evidence>
<proteinExistence type="predicted"/>